<reference evidence="1" key="1">
    <citation type="submission" date="2016-03" db="EMBL/GenBank/DDBJ databases">
        <title>Mechanisms controlling the formation of the plant cell surface in tip-growing cells are functionally conserved among land plants.</title>
        <authorList>
            <person name="Honkanen S."/>
            <person name="Jones V.A."/>
            <person name="Morieri G."/>
            <person name="Champion C."/>
            <person name="Hetherington A.J."/>
            <person name="Kelly S."/>
            <person name="Saint-Marcoux D."/>
            <person name="Proust H."/>
            <person name="Prescott H."/>
            <person name="Dolan L."/>
        </authorList>
    </citation>
    <scope>NUCLEOTIDE SEQUENCE [LARGE SCALE GENOMIC DNA]</scope>
    <source>
        <tissue evidence="1">Whole gametophyte</tissue>
    </source>
</reference>
<proteinExistence type="predicted"/>
<gene>
    <name evidence="1" type="ORF">AXG93_3719s1500</name>
</gene>
<accession>A0A176VMH4</accession>
<keyword evidence="2" id="KW-1185">Reference proteome</keyword>
<protein>
    <submittedName>
        <fullName evidence="1">Uncharacterized protein</fullName>
    </submittedName>
</protein>
<evidence type="ECO:0000313" key="2">
    <source>
        <dbReference type="Proteomes" id="UP000077202"/>
    </source>
</evidence>
<dbReference type="EMBL" id="LVLJ01003285">
    <property type="protein sequence ID" value="OAE22070.1"/>
    <property type="molecule type" value="Genomic_DNA"/>
</dbReference>
<evidence type="ECO:0000313" key="1">
    <source>
        <dbReference type="EMBL" id="OAE22070.1"/>
    </source>
</evidence>
<comment type="caution">
    <text evidence="1">The sequence shown here is derived from an EMBL/GenBank/DDBJ whole genome shotgun (WGS) entry which is preliminary data.</text>
</comment>
<sequence>MSGRVGNQNLTCSNLTRLLMLQLKLRKVAPFLSPGSTFEILPRRLNSDLTDGLHLLKSGPRWVAEAIPAAANAEERSTCCKWPKNDATMRMFQTASLAIFLALFKMFLAAQVISQLAENAIAKPTVAVGKAGKYIADEMFYCCFIRQAEIDLQINHRKKDNTARKSAEATQTSTREGNSALIIFRKLQTGTSRCRNGFVLKA</sequence>
<dbReference type="AlphaFoldDB" id="A0A176VMH4"/>
<name>A0A176VMH4_MARPO</name>
<dbReference type="Proteomes" id="UP000077202">
    <property type="component" value="Unassembled WGS sequence"/>
</dbReference>
<organism evidence="1 2">
    <name type="scientific">Marchantia polymorpha subsp. ruderalis</name>
    <dbReference type="NCBI Taxonomy" id="1480154"/>
    <lineage>
        <taxon>Eukaryota</taxon>
        <taxon>Viridiplantae</taxon>
        <taxon>Streptophyta</taxon>
        <taxon>Embryophyta</taxon>
        <taxon>Marchantiophyta</taxon>
        <taxon>Marchantiopsida</taxon>
        <taxon>Marchantiidae</taxon>
        <taxon>Marchantiales</taxon>
        <taxon>Marchantiaceae</taxon>
        <taxon>Marchantia</taxon>
    </lineage>
</organism>